<evidence type="ECO:0000256" key="4">
    <source>
        <dbReference type="ARBA" id="ARBA00022989"/>
    </source>
</evidence>
<evidence type="ECO:0000256" key="6">
    <source>
        <dbReference type="ARBA" id="ARBA00023136"/>
    </source>
</evidence>
<evidence type="ECO:0000313" key="11">
    <source>
        <dbReference type="Proteomes" id="UP000187203"/>
    </source>
</evidence>
<keyword evidence="6 8" id="KW-0472">Membrane</keyword>
<accession>A0A1R3H731</accession>
<dbReference type="AlphaFoldDB" id="A0A1R3H731"/>
<feature type="domain" description="PGG" evidence="9">
    <location>
        <begin position="326"/>
        <end position="436"/>
    </location>
</feature>
<evidence type="ECO:0000259" key="9">
    <source>
        <dbReference type="Pfam" id="PF13962"/>
    </source>
</evidence>
<proteinExistence type="predicted"/>
<dbReference type="GO" id="GO:0005886">
    <property type="term" value="C:plasma membrane"/>
    <property type="evidence" value="ECO:0007669"/>
    <property type="project" value="TreeGrafter"/>
</dbReference>
<dbReference type="SMART" id="SM00248">
    <property type="entry name" value="ANK"/>
    <property type="match status" value="5"/>
</dbReference>
<organism evidence="10 11">
    <name type="scientific">Corchorus olitorius</name>
    <dbReference type="NCBI Taxonomy" id="93759"/>
    <lineage>
        <taxon>Eukaryota</taxon>
        <taxon>Viridiplantae</taxon>
        <taxon>Streptophyta</taxon>
        <taxon>Embryophyta</taxon>
        <taxon>Tracheophyta</taxon>
        <taxon>Spermatophyta</taxon>
        <taxon>Magnoliopsida</taxon>
        <taxon>eudicotyledons</taxon>
        <taxon>Gunneridae</taxon>
        <taxon>Pentapetalae</taxon>
        <taxon>rosids</taxon>
        <taxon>malvids</taxon>
        <taxon>Malvales</taxon>
        <taxon>Malvaceae</taxon>
        <taxon>Grewioideae</taxon>
        <taxon>Apeibeae</taxon>
        <taxon>Corchorus</taxon>
    </lineage>
</organism>
<evidence type="ECO:0000256" key="3">
    <source>
        <dbReference type="ARBA" id="ARBA00022737"/>
    </source>
</evidence>
<dbReference type="Pfam" id="PF13962">
    <property type="entry name" value="PGG"/>
    <property type="match status" value="1"/>
</dbReference>
<keyword evidence="3" id="KW-0677">Repeat</keyword>
<feature type="transmembrane region" description="Helical" evidence="8">
    <location>
        <begin position="418"/>
        <end position="439"/>
    </location>
</feature>
<dbReference type="InterPro" id="IPR036770">
    <property type="entry name" value="Ankyrin_rpt-contain_sf"/>
</dbReference>
<evidence type="ECO:0000313" key="10">
    <source>
        <dbReference type="EMBL" id="OMO66155.1"/>
    </source>
</evidence>
<dbReference type="PROSITE" id="PS50088">
    <property type="entry name" value="ANK_REPEAT"/>
    <property type="match status" value="2"/>
</dbReference>
<keyword evidence="11" id="KW-1185">Reference proteome</keyword>
<dbReference type="PANTHER" id="PTHR24186">
    <property type="entry name" value="PROTEIN PHOSPHATASE 1 REGULATORY SUBUNIT"/>
    <property type="match status" value="1"/>
</dbReference>
<sequence>MEMTRLDEEELVMSCNDNKLAQLYEAALSGSVPTLTSLIGNDPQILQRVSLSPNPETPLHISALAGHVDFTKALLTRKPELASRLDSLKCSPLHLASAEGHAEIVKALLQVYKDVCLVADADGRIPLHLAAMRGNVDVIQQLVKAQPRSIHEKVNGNHTVLHLCVQYNQLEALRLLVTLVKGNRLFDFKDHGGNTILHLAVMLRQPETVRYLVSILETKAEVNTLKNNIGMSALDMLDYSARDFKCLEIRDILLRAAGGVGDNINITKNPTSGQSQTALLVAAGDTDRENQMVMEQEGAGAGGAVGFMLKLGKKIRHYLFKPQDDDWVKSMQKSLMVVAALTATMSFQVATNPPGGVWQEDNNSTTPIMHAGTAVLGYKQPSDYLLLMNYATLSFVFSLGVVLTAISGVPLKNKLCTWILILAMIISMTFTILTYDLSLKMLVPRPPIDNPGFKRLRSSIIVWIVLLGIVLVFVTTRLMSWLDRFFNTEYVPSWFKSNKRPTRPNFGI</sequence>
<comment type="subcellular location">
    <subcellularLocation>
        <location evidence="1">Membrane</location>
        <topology evidence="1">Multi-pass membrane protein</topology>
    </subcellularLocation>
</comment>
<keyword evidence="4 8" id="KW-1133">Transmembrane helix</keyword>
<feature type="repeat" description="ANK" evidence="7">
    <location>
        <begin position="91"/>
        <end position="120"/>
    </location>
</feature>
<evidence type="ECO:0000256" key="2">
    <source>
        <dbReference type="ARBA" id="ARBA00022692"/>
    </source>
</evidence>
<evidence type="ECO:0000256" key="1">
    <source>
        <dbReference type="ARBA" id="ARBA00004141"/>
    </source>
</evidence>
<evidence type="ECO:0000256" key="5">
    <source>
        <dbReference type="ARBA" id="ARBA00023043"/>
    </source>
</evidence>
<keyword evidence="5 7" id="KW-0040">ANK repeat</keyword>
<dbReference type="STRING" id="93759.A0A1R3H731"/>
<dbReference type="PROSITE" id="PS50297">
    <property type="entry name" value="ANK_REP_REGION"/>
    <property type="match status" value="2"/>
</dbReference>
<dbReference type="SUPFAM" id="SSF48403">
    <property type="entry name" value="Ankyrin repeat"/>
    <property type="match status" value="1"/>
</dbReference>
<dbReference type="PANTHER" id="PTHR24186:SF37">
    <property type="entry name" value="PGG DOMAIN-CONTAINING PROTEIN"/>
    <property type="match status" value="1"/>
</dbReference>
<feature type="transmembrane region" description="Helical" evidence="8">
    <location>
        <begin position="384"/>
        <end position="406"/>
    </location>
</feature>
<dbReference type="Proteomes" id="UP000187203">
    <property type="component" value="Unassembled WGS sequence"/>
</dbReference>
<reference evidence="11" key="1">
    <citation type="submission" date="2013-09" db="EMBL/GenBank/DDBJ databases">
        <title>Corchorus olitorius genome sequencing.</title>
        <authorList>
            <person name="Alam M."/>
            <person name="Haque M.S."/>
            <person name="Islam M.S."/>
            <person name="Emdad E.M."/>
            <person name="Islam M.M."/>
            <person name="Ahmed B."/>
            <person name="Halim A."/>
            <person name="Hossen Q.M.M."/>
            <person name="Hossain M.Z."/>
            <person name="Ahmed R."/>
            <person name="Khan M.M."/>
            <person name="Islam R."/>
            <person name="Rashid M.M."/>
            <person name="Khan S.A."/>
            <person name="Rahman M.S."/>
            <person name="Alam M."/>
            <person name="Yahiya A.S."/>
            <person name="Khan M.S."/>
            <person name="Azam M.S."/>
            <person name="Haque T."/>
            <person name="Lashkar M.Z.H."/>
            <person name="Akhand A.I."/>
            <person name="Morshed G."/>
            <person name="Roy S."/>
            <person name="Uddin K.S."/>
            <person name="Rabeya T."/>
            <person name="Hossain A.S."/>
            <person name="Chowdhury A."/>
            <person name="Snigdha A.R."/>
            <person name="Mortoza M.S."/>
            <person name="Matin S.A."/>
            <person name="Hoque S.M.E."/>
            <person name="Islam M.K."/>
            <person name="Roy D.K."/>
            <person name="Haider R."/>
            <person name="Moosa M.M."/>
            <person name="Elias S.M."/>
            <person name="Hasan A.M."/>
            <person name="Jahan S."/>
            <person name="Shafiuddin M."/>
            <person name="Mahmood N."/>
            <person name="Shommy N.S."/>
        </authorList>
    </citation>
    <scope>NUCLEOTIDE SEQUENCE [LARGE SCALE GENOMIC DNA]</scope>
    <source>
        <strain evidence="11">cv. O-4</strain>
    </source>
</reference>
<feature type="transmembrane region" description="Helical" evidence="8">
    <location>
        <begin position="460"/>
        <end position="482"/>
    </location>
</feature>
<name>A0A1R3H731_9ROSI</name>
<dbReference type="Pfam" id="PF00023">
    <property type="entry name" value="Ank"/>
    <property type="match status" value="1"/>
</dbReference>
<keyword evidence="2 8" id="KW-0812">Transmembrane</keyword>
<evidence type="ECO:0000256" key="7">
    <source>
        <dbReference type="PROSITE-ProRule" id="PRU00023"/>
    </source>
</evidence>
<gene>
    <name evidence="10" type="ORF">COLO4_30724</name>
</gene>
<evidence type="ECO:0000256" key="8">
    <source>
        <dbReference type="SAM" id="Phobius"/>
    </source>
</evidence>
<dbReference type="EMBL" id="AWUE01020781">
    <property type="protein sequence ID" value="OMO66155.1"/>
    <property type="molecule type" value="Genomic_DNA"/>
</dbReference>
<dbReference type="InterPro" id="IPR002110">
    <property type="entry name" value="Ankyrin_rpt"/>
</dbReference>
<protein>
    <recommendedName>
        <fullName evidence="9">PGG domain-containing protein</fullName>
    </recommendedName>
</protein>
<dbReference type="Pfam" id="PF12796">
    <property type="entry name" value="Ank_2"/>
    <property type="match status" value="2"/>
</dbReference>
<dbReference type="Gene3D" id="1.25.40.20">
    <property type="entry name" value="Ankyrin repeat-containing domain"/>
    <property type="match status" value="1"/>
</dbReference>
<feature type="repeat" description="ANK" evidence="7">
    <location>
        <begin position="122"/>
        <end position="144"/>
    </location>
</feature>
<comment type="caution">
    <text evidence="10">The sequence shown here is derived from an EMBL/GenBank/DDBJ whole genome shotgun (WGS) entry which is preliminary data.</text>
</comment>
<dbReference type="OrthoDB" id="7729168at2759"/>
<dbReference type="InterPro" id="IPR026961">
    <property type="entry name" value="PGG_dom"/>
</dbReference>